<dbReference type="Pfam" id="PF01075">
    <property type="entry name" value="Glyco_transf_9"/>
    <property type="match status" value="1"/>
</dbReference>
<dbReference type="RefSeq" id="WP_144306198.1">
    <property type="nucleotide sequence ID" value="NZ_CP039543.1"/>
</dbReference>
<evidence type="ECO:0000256" key="1">
    <source>
        <dbReference type="ARBA" id="ARBA00022676"/>
    </source>
</evidence>
<dbReference type="GO" id="GO:0005829">
    <property type="term" value="C:cytosol"/>
    <property type="evidence" value="ECO:0007669"/>
    <property type="project" value="TreeGrafter"/>
</dbReference>
<reference evidence="4 5" key="1">
    <citation type="submission" date="2018-06" db="EMBL/GenBank/DDBJ databases">
        <title>Complete genome of Desulfovibrio marinus P48SEP.</title>
        <authorList>
            <person name="Crispim J.S."/>
            <person name="Vidigal P.M.P."/>
            <person name="Silva L.C.F."/>
            <person name="Araujo L.C."/>
            <person name="Laguardia C.N."/>
            <person name="Dias R.S."/>
            <person name="Sousa M.P."/>
            <person name="Paula S.O."/>
            <person name="Silva C."/>
        </authorList>
    </citation>
    <scope>NUCLEOTIDE SEQUENCE [LARGE SCALE GENOMIC DNA]</scope>
    <source>
        <strain evidence="4 5">P48SEP</strain>
    </source>
</reference>
<evidence type="ECO:0000313" key="3">
    <source>
        <dbReference type="EMBL" id="QJT08585.1"/>
    </source>
</evidence>
<dbReference type="Proteomes" id="UP000434052">
    <property type="component" value="Unassembled WGS sequence"/>
</dbReference>
<dbReference type="PANTHER" id="PTHR30160">
    <property type="entry name" value="TETRAACYLDISACCHARIDE 4'-KINASE-RELATED"/>
    <property type="match status" value="1"/>
</dbReference>
<organism evidence="4 5">
    <name type="scientific">Oceanidesulfovibrio marinus</name>
    <dbReference type="NCBI Taxonomy" id="370038"/>
    <lineage>
        <taxon>Bacteria</taxon>
        <taxon>Pseudomonadati</taxon>
        <taxon>Thermodesulfobacteriota</taxon>
        <taxon>Desulfovibrionia</taxon>
        <taxon>Desulfovibrionales</taxon>
        <taxon>Desulfovibrionaceae</taxon>
        <taxon>Oceanidesulfovibrio</taxon>
    </lineage>
</organism>
<reference evidence="3 6" key="2">
    <citation type="submission" date="2019-04" db="EMBL/GenBank/DDBJ databases">
        <title>Isolation and culture of sulfate reducing bacteria from the cold seep of the South China Sea.</title>
        <authorList>
            <person name="Sun C."/>
            <person name="Liu R."/>
        </authorList>
    </citation>
    <scope>NUCLEOTIDE SEQUENCE [LARGE SCALE GENOMIC DNA]</scope>
    <source>
        <strain evidence="3 6">CS1</strain>
    </source>
</reference>
<dbReference type="AlphaFoldDB" id="A0A6P1ZF23"/>
<dbReference type="Proteomes" id="UP000503251">
    <property type="component" value="Chromosome"/>
</dbReference>
<dbReference type="Gene3D" id="3.40.50.2000">
    <property type="entry name" value="Glycogen Phosphorylase B"/>
    <property type="match status" value="2"/>
</dbReference>
<dbReference type="GO" id="GO:0009244">
    <property type="term" value="P:lipopolysaccharide core region biosynthetic process"/>
    <property type="evidence" value="ECO:0007669"/>
    <property type="project" value="TreeGrafter"/>
</dbReference>
<dbReference type="InterPro" id="IPR051199">
    <property type="entry name" value="LPS_LOS_Heptosyltrfase"/>
</dbReference>
<name>A0A6P1ZF23_9BACT</name>
<dbReference type="OrthoDB" id="9760688at2"/>
<dbReference type="InterPro" id="IPR002201">
    <property type="entry name" value="Glyco_trans_9"/>
</dbReference>
<evidence type="ECO:0000313" key="5">
    <source>
        <dbReference type="Proteomes" id="UP000434052"/>
    </source>
</evidence>
<dbReference type="GO" id="GO:0008713">
    <property type="term" value="F:ADP-heptose-lipopolysaccharide heptosyltransferase activity"/>
    <property type="evidence" value="ECO:0007669"/>
    <property type="project" value="TreeGrafter"/>
</dbReference>
<sequence>MRSAPIDFSCILVCQLSLLGDVLLATPAIECLARAYPGAEIHVLTDTRAALLLENNPHITRIHAVNAADTTGIVRALRIALRMTRSMRFDLVVDYQRTVLTRIVAMLSGAQVRIADTSGLHLRPFYTHMVTRRPGYAARSKVDLLAPLGIEWQGERPRIYLDEGDRAEALTELDALFSGEASRGGEIPVAEQNAEAGGAVVGQDEEHGSAAGSRRGAWRGRLVSVDPTQARPCRRWPEERFARLLAMVWRAHPKLVYLLLHGPGEEEVVQTVHRAAVEQGVPAGSIRYAAQPLPLRTAAACIEAAVLHVGNCSLPRHLAVAVSTPSLTVMGPTDEVSWTYPWSVWGGEPHEAAMSPLSCAPCAVAGSKGDCGEPLCMEALEVDAAYSALERVLSATEGGAT</sequence>
<evidence type="ECO:0000313" key="6">
    <source>
        <dbReference type="Proteomes" id="UP000503251"/>
    </source>
</evidence>
<protein>
    <submittedName>
        <fullName evidence="4">Glycosyltransferase family 9 protein</fullName>
    </submittedName>
</protein>
<keyword evidence="1" id="KW-0328">Glycosyltransferase</keyword>
<evidence type="ECO:0000256" key="2">
    <source>
        <dbReference type="ARBA" id="ARBA00022679"/>
    </source>
</evidence>
<dbReference type="SUPFAM" id="SSF53756">
    <property type="entry name" value="UDP-Glycosyltransferase/glycogen phosphorylase"/>
    <property type="match status" value="1"/>
</dbReference>
<evidence type="ECO:0000313" key="4">
    <source>
        <dbReference type="EMBL" id="TVM32581.1"/>
    </source>
</evidence>
<gene>
    <name evidence="4" type="ORF">DQK91_15010</name>
    <name evidence="3" type="ORF">E8L03_06460</name>
</gene>
<proteinExistence type="predicted"/>
<dbReference type="CDD" id="cd03789">
    <property type="entry name" value="GT9_LPS_heptosyltransferase"/>
    <property type="match status" value="1"/>
</dbReference>
<keyword evidence="6" id="KW-1185">Reference proteome</keyword>
<accession>A0A6P1ZF23</accession>
<dbReference type="EMBL" id="QMIF01000010">
    <property type="protein sequence ID" value="TVM32581.1"/>
    <property type="molecule type" value="Genomic_DNA"/>
</dbReference>
<keyword evidence="2 4" id="KW-0808">Transferase</keyword>
<dbReference type="EMBL" id="CP039543">
    <property type="protein sequence ID" value="QJT08585.1"/>
    <property type="molecule type" value="Genomic_DNA"/>
</dbReference>